<protein>
    <recommendedName>
        <fullName evidence="4">Peptidase A1 domain-containing protein</fullName>
    </recommendedName>
</protein>
<dbReference type="InterPro" id="IPR032861">
    <property type="entry name" value="TAXi_N"/>
</dbReference>
<feature type="domain" description="Peptidase A1" evidence="4">
    <location>
        <begin position="1"/>
        <end position="178"/>
    </location>
</feature>
<proteinExistence type="inferred from homology"/>
<evidence type="ECO:0000313" key="6">
    <source>
        <dbReference type="Proteomes" id="UP001064489"/>
    </source>
</evidence>
<dbReference type="Pfam" id="PF14543">
    <property type="entry name" value="TAXi_N"/>
    <property type="match status" value="1"/>
</dbReference>
<keyword evidence="6" id="KW-1185">Reference proteome</keyword>
<name>A0AAD5ILA0_ACENE</name>
<comment type="similarity">
    <text evidence="1">Belongs to the peptidase A1 family.</text>
</comment>
<keyword evidence="2" id="KW-0645">Protease</keyword>
<dbReference type="GO" id="GO:0006508">
    <property type="term" value="P:proteolysis"/>
    <property type="evidence" value="ECO:0007669"/>
    <property type="project" value="UniProtKB-KW"/>
</dbReference>
<dbReference type="Proteomes" id="UP001064489">
    <property type="component" value="Chromosome 7"/>
</dbReference>
<evidence type="ECO:0000256" key="3">
    <source>
        <dbReference type="ARBA" id="ARBA00022801"/>
    </source>
</evidence>
<dbReference type="PANTHER" id="PTHR47967:SF60">
    <property type="entry name" value="PROTEIN ASPARTIC PROTEASE IN GUARD CELL 1-LIKE"/>
    <property type="match status" value="1"/>
</dbReference>
<dbReference type="InterPro" id="IPR051708">
    <property type="entry name" value="Plant_Aspart_Prot_A1"/>
</dbReference>
<evidence type="ECO:0000313" key="5">
    <source>
        <dbReference type="EMBL" id="KAI9168803.1"/>
    </source>
</evidence>
<dbReference type="AlphaFoldDB" id="A0AAD5ILA0"/>
<comment type="caution">
    <text evidence="5">The sequence shown here is derived from an EMBL/GenBank/DDBJ whole genome shotgun (WGS) entry which is preliminary data.</text>
</comment>
<dbReference type="InterPro" id="IPR033121">
    <property type="entry name" value="PEPTIDASE_A1"/>
</dbReference>
<evidence type="ECO:0000256" key="1">
    <source>
        <dbReference type="ARBA" id="ARBA00007447"/>
    </source>
</evidence>
<keyword evidence="3" id="KW-0378">Hydrolase</keyword>
<reference evidence="5" key="2">
    <citation type="submission" date="2023-02" db="EMBL/GenBank/DDBJ databases">
        <authorList>
            <person name="Swenson N.G."/>
            <person name="Wegrzyn J.L."/>
            <person name="Mcevoy S.L."/>
        </authorList>
    </citation>
    <scope>NUCLEOTIDE SEQUENCE</scope>
    <source>
        <strain evidence="5">91603</strain>
        <tissue evidence="5">Leaf</tissue>
    </source>
</reference>
<dbReference type="PROSITE" id="PS51767">
    <property type="entry name" value="PEPTIDASE_A1"/>
    <property type="match status" value="1"/>
</dbReference>
<dbReference type="PANTHER" id="PTHR47967">
    <property type="entry name" value="OS07G0603500 PROTEIN-RELATED"/>
    <property type="match status" value="1"/>
</dbReference>
<dbReference type="InterPro" id="IPR021109">
    <property type="entry name" value="Peptidase_aspartic_dom_sf"/>
</dbReference>
<gene>
    <name evidence="5" type="ORF">LWI28_002158</name>
</gene>
<reference evidence="5" key="1">
    <citation type="journal article" date="2022" name="Plant J.">
        <title>Strategies of tolerance reflected in two North American maple genomes.</title>
        <authorList>
            <person name="McEvoy S.L."/>
            <person name="Sezen U.U."/>
            <person name="Trouern-Trend A."/>
            <person name="McMahon S.M."/>
            <person name="Schaberg P.G."/>
            <person name="Yang J."/>
            <person name="Wegrzyn J.L."/>
            <person name="Swenson N.G."/>
        </authorList>
    </citation>
    <scope>NUCLEOTIDE SEQUENCE</scope>
    <source>
        <strain evidence="5">91603</strain>
    </source>
</reference>
<dbReference type="Gene3D" id="2.40.70.10">
    <property type="entry name" value="Acid Proteases"/>
    <property type="match status" value="1"/>
</dbReference>
<dbReference type="EMBL" id="JAJSOW010000104">
    <property type="protein sequence ID" value="KAI9168803.1"/>
    <property type="molecule type" value="Genomic_DNA"/>
</dbReference>
<dbReference type="GO" id="GO:0008233">
    <property type="term" value="F:peptidase activity"/>
    <property type="evidence" value="ECO:0007669"/>
    <property type="project" value="UniProtKB-KW"/>
</dbReference>
<sequence>MDTGSDVIKVQCQPCNMCYKQADPVFNPATSASYTVVPCGSPAFDAFLVNDHHCYIGKCGYEVNYTDGSYTKGTLMLEMLTLGQTRILNLAMGCGHNSQGSFNVIARLLGLGGSIMSFINQIPETGGALSYCLLSYRSISPSVVNIWAWSGWSISSRCYMGTVGNVIIAVLVSIITSP</sequence>
<accession>A0AAD5ILA0</accession>
<dbReference type="SUPFAM" id="SSF50630">
    <property type="entry name" value="Acid proteases"/>
    <property type="match status" value="1"/>
</dbReference>
<evidence type="ECO:0000256" key="2">
    <source>
        <dbReference type="ARBA" id="ARBA00022670"/>
    </source>
</evidence>
<evidence type="ECO:0000259" key="4">
    <source>
        <dbReference type="PROSITE" id="PS51767"/>
    </source>
</evidence>
<organism evidence="5 6">
    <name type="scientific">Acer negundo</name>
    <name type="common">Box elder</name>
    <dbReference type="NCBI Taxonomy" id="4023"/>
    <lineage>
        <taxon>Eukaryota</taxon>
        <taxon>Viridiplantae</taxon>
        <taxon>Streptophyta</taxon>
        <taxon>Embryophyta</taxon>
        <taxon>Tracheophyta</taxon>
        <taxon>Spermatophyta</taxon>
        <taxon>Magnoliopsida</taxon>
        <taxon>eudicotyledons</taxon>
        <taxon>Gunneridae</taxon>
        <taxon>Pentapetalae</taxon>
        <taxon>rosids</taxon>
        <taxon>malvids</taxon>
        <taxon>Sapindales</taxon>
        <taxon>Sapindaceae</taxon>
        <taxon>Hippocastanoideae</taxon>
        <taxon>Acereae</taxon>
        <taxon>Acer</taxon>
    </lineage>
</organism>